<reference evidence="2 3" key="2">
    <citation type="submission" date="2019-09" db="EMBL/GenBank/DDBJ databases">
        <authorList>
            <person name="Jin C."/>
        </authorList>
    </citation>
    <scope>NUCLEOTIDE SEQUENCE [LARGE SCALE GENOMIC DNA]</scope>
    <source>
        <strain evidence="2 3">BN130099</strain>
    </source>
</reference>
<sequence length="317" mass="33581">MSIPLRALAFLLACSLVGLPASPAQAASETAKLIIRGPGPGYTGIGGVEYPALVSEVVSQGASAGFEARVVNFGFEPAQFKIGIEGDLMPAALTLKAGRTDITASAENTPYYTTPVIQPGKYLQLTLRMRTPQTNLSGDSYAQAYLRVYSTDMALLSIGIFDAIIKAPAHGTSGAEVFARQGSRPYIGGNPHSHGTLTSPAIAIGETAKYTLKFQNDGTDSHRIRGELEPAFAECFDYTATQKRFDVTADLLEGTYLTPVLAPGRSVTVGVKVRWNGADCGAPYGAAEAYAWGPDNVEQDFLFLLTPLLATIRPPSD</sequence>
<dbReference type="AlphaFoldDB" id="A0A5B1LDR7"/>
<gene>
    <name evidence="2" type="ORF">F0U44_09905</name>
</gene>
<feature type="chain" id="PRO_5023142995" description="DUF11 domain-containing protein" evidence="1">
    <location>
        <begin position="27"/>
        <end position="317"/>
    </location>
</feature>
<evidence type="ECO:0000313" key="2">
    <source>
        <dbReference type="EMBL" id="KAA1418795.1"/>
    </source>
</evidence>
<keyword evidence="1" id="KW-0732">Signal</keyword>
<protein>
    <recommendedName>
        <fullName evidence="4">DUF11 domain-containing protein</fullName>
    </recommendedName>
</protein>
<dbReference type="EMBL" id="VUJV01000003">
    <property type="protein sequence ID" value="KAA1418795.1"/>
    <property type="molecule type" value="Genomic_DNA"/>
</dbReference>
<evidence type="ECO:0000256" key="1">
    <source>
        <dbReference type="SAM" id="SignalP"/>
    </source>
</evidence>
<dbReference type="RefSeq" id="WP_149728135.1">
    <property type="nucleotide sequence ID" value="NZ_VUJV01000003.1"/>
</dbReference>
<reference evidence="2 3" key="1">
    <citation type="submission" date="2019-09" db="EMBL/GenBank/DDBJ databases">
        <title>Nocardioides panacisoli sp. nov., isolated from the soil of a ginseng field.</title>
        <authorList>
            <person name="Cho C."/>
        </authorList>
    </citation>
    <scope>NUCLEOTIDE SEQUENCE [LARGE SCALE GENOMIC DNA]</scope>
    <source>
        <strain evidence="2 3">BN130099</strain>
    </source>
</reference>
<comment type="caution">
    <text evidence="2">The sequence shown here is derived from an EMBL/GenBank/DDBJ whole genome shotgun (WGS) entry which is preliminary data.</text>
</comment>
<organism evidence="2 3">
    <name type="scientific">Nocardioides humilatus</name>
    <dbReference type="NCBI Taxonomy" id="2607660"/>
    <lineage>
        <taxon>Bacteria</taxon>
        <taxon>Bacillati</taxon>
        <taxon>Actinomycetota</taxon>
        <taxon>Actinomycetes</taxon>
        <taxon>Propionibacteriales</taxon>
        <taxon>Nocardioidaceae</taxon>
        <taxon>Nocardioides</taxon>
    </lineage>
</organism>
<dbReference type="Proteomes" id="UP000325003">
    <property type="component" value="Unassembled WGS sequence"/>
</dbReference>
<evidence type="ECO:0000313" key="3">
    <source>
        <dbReference type="Proteomes" id="UP000325003"/>
    </source>
</evidence>
<accession>A0A5B1LDR7</accession>
<keyword evidence="3" id="KW-1185">Reference proteome</keyword>
<name>A0A5B1LDR7_9ACTN</name>
<feature type="signal peptide" evidence="1">
    <location>
        <begin position="1"/>
        <end position="26"/>
    </location>
</feature>
<evidence type="ECO:0008006" key="4">
    <source>
        <dbReference type="Google" id="ProtNLM"/>
    </source>
</evidence>
<proteinExistence type="predicted"/>